<organism evidence="1 2">
    <name type="scientific">Tritrichomonas musculus</name>
    <dbReference type="NCBI Taxonomy" id="1915356"/>
    <lineage>
        <taxon>Eukaryota</taxon>
        <taxon>Metamonada</taxon>
        <taxon>Parabasalia</taxon>
        <taxon>Tritrichomonadida</taxon>
        <taxon>Tritrichomonadidae</taxon>
        <taxon>Tritrichomonas</taxon>
    </lineage>
</organism>
<dbReference type="PANTHER" id="PTHR13677">
    <property type="entry name" value="LD41638P"/>
    <property type="match status" value="1"/>
</dbReference>
<evidence type="ECO:0008006" key="3">
    <source>
        <dbReference type="Google" id="ProtNLM"/>
    </source>
</evidence>
<evidence type="ECO:0000313" key="1">
    <source>
        <dbReference type="EMBL" id="KAK8894778.1"/>
    </source>
</evidence>
<keyword evidence="2" id="KW-1185">Reference proteome</keyword>
<name>A0ABR2KUP8_9EUKA</name>
<dbReference type="EMBL" id="JAPFFF010000003">
    <property type="protein sequence ID" value="KAK8894778.1"/>
    <property type="molecule type" value="Genomic_DNA"/>
</dbReference>
<proteinExistence type="predicted"/>
<reference evidence="1 2" key="1">
    <citation type="submission" date="2024-04" db="EMBL/GenBank/DDBJ databases">
        <title>Tritrichomonas musculus Genome.</title>
        <authorList>
            <person name="Alves-Ferreira E."/>
            <person name="Grigg M."/>
            <person name="Lorenzi H."/>
            <person name="Galac M."/>
        </authorList>
    </citation>
    <scope>NUCLEOTIDE SEQUENCE [LARGE SCALE GENOMIC DNA]</scope>
    <source>
        <strain evidence="1 2">EAF2021</strain>
    </source>
</reference>
<evidence type="ECO:0000313" key="2">
    <source>
        <dbReference type="Proteomes" id="UP001470230"/>
    </source>
</evidence>
<dbReference type="InterPro" id="IPR024224">
    <property type="entry name" value="DENND6"/>
</dbReference>
<dbReference type="Proteomes" id="UP001470230">
    <property type="component" value="Unassembled WGS sequence"/>
</dbReference>
<accession>A0ABR2KUP8</accession>
<sequence>MGDDGIATFYLYFDVIKGPQIVKSIGTVQFTEDDLISLKICSFPDTAVQSLTESIIFVFTIRKYYCYCIFSTISDQKANRGYRQFSYVIATTLPYFYPFTRILHSAMSIFYYMDENDILLLISDFVSKSLLNFPKEIGSDNEIPTLDGGLPVALAPSLTELLDFTADIGWSAQCKKYFLNSNFLGIDLINALSINQLIKNGTIGDIFRLWTSAVAGETIMIYGANPRVTSAAALGISSLLFPEPVPTNLYPYASVSDPRFKIITNNKIKPGTIIGFSNPIVLQSSLSFDLTFVTGFNNGDDGLRISRHSGCPSLSSSKPITNSRIRHFFYKNTLKVTETINTCLQHLREENPYAEFAAKINPNVMADVLSEKGVQISSSFTYKEFASKLIHSPFFYNIWHRRCNSSSLLATLKHFSVDSLCEGRTEHELIDIRSMIQFAKDKCTENKCLKEIIDADLTTITLRLSPNAIIARAIMDSK</sequence>
<protein>
    <recommendedName>
        <fullName evidence="3">UDENN domain-containing protein</fullName>
    </recommendedName>
</protein>
<gene>
    <name evidence="1" type="ORF">M9Y10_023215</name>
</gene>
<dbReference type="PANTHER" id="PTHR13677:SF0">
    <property type="entry name" value="LD41638P"/>
    <property type="match status" value="1"/>
</dbReference>
<comment type="caution">
    <text evidence="1">The sequence shown here is derived from an EMBL/GenBank/DDBJ whole genome shotgun (WGS) entry which is preliminary data.</text>
</comment>